<dbReference type="EMBL" id="JABCIY010000001">
    <property type="protein sequence ID" value="KAF7198624.1"/>
    <property type="molecule type" value="Genomic_DNA"/>
</dbReference>
<accession>A0A8H6RWA2</accession>
<protein>
    <recommendedName>
        <fullName evidence="1">F-box domain-containing protein</fullName>
    </recommendedName>
</protein>
<dbReference type="SUPFAM" id="SSF81383">
    <property type="entry name" value="F-box domain"/>
    <property type="match status" value="1"/>
</dbReference>
<dbReference type="PROSITE" id="PS50181">
    <property type="entry name" value="FBOX"/>
    <property type="match status" value="1"/>
</dbReference>
<name>A0A8H6RWA2_9PEZI</name>
<organism evidence="2 3">
    <name type="scientific">Pseudocercospora fuligena</name>
    <dbReference type="NCBI Taxonomy" id="685502"/>
    <lineage>
        <taxon>Eukaryota</taxon>
        <taxon>Fungi</taxon>
        <taxon>Dikarya</taxon>
        <taxon>Ascomycota</taxon>
        <taxon>Pezizomycotina</taxon>
        <taxon>Dothideomycetes</taxon>
        <taxon>Dothideomycetidae</taxon>
        <taxon>Mycosphaerellales</taxon>
        <taxon>Mycosphaerellaceae</taxon>
        <taxon>Pseudocercospora</taxon>
    </lineage>
</organism>
<dbReference type="InterPro" id="IPR001810">
    <property type="entry name" value="F-box_dom"/>
</dbReference>
<dbReference type="InterPro" id="IPR036047">
    <property type="entry name" value="F-box-like_dom_sf"/>
</dbReference>
<comment type="caution">
    <text evidence="2">The sequence shown here is derived from an EMBL/GenBank/DDBJ whole genome shotgun (WGS) entry which is preliminary data.</text>
</comment>
<evidence type="ECO:0000313" key="3">
    <source>
        <dbReference type="Proteomes" id="UP000660729"/>
    </source>
</evidence>
<gene>
    <name evidence="2" type="ORF">HII31_00363</name>
</gene>
<proteinExistence type="predicted"/>
<dbReference type="Proteomes" id="UP000660729">
    <property type="component" value="Unassembled WGS sequence"/>
</dbReference>
<sequence length="353" mass="39402">DVDYHFLCDIDIVAMSDTAEITRGIFALPNEILLNIFGHFASKDLILFTPTCRQFHSLIVRLLCHRLQLAACLDGDGQSALYLECGPPSAKWTMSKVICSSLGTAGMEELVCDIQEQRDRVGTIERMGELYTRFRPMNQEPDWLSIPRPHPAGDIPGSRSYVAADAVKTRLANAGSVVSRTIGIDADFSFSQLETMAYLGKRESTRGLLCSVQEICRGTIRVWRHWLADHCESKKWSDGETVNIIRDDDETATSSRSRADSAANAVDPRRDSTILWLNTGGGNAGIKFRVKEQKWRRDIPVLFASEMDAPVSYQVEVEEVLIRTTHLLLMIEEAQGRVLENTGRALIFGSYTG</sequence>
<dbReference type="CDD" id="cd09917">
    <property type="entry name" value="F-box_SF"/>
    <property type="match status" value="1"/>
</dbReference>
<dbReference type="AlphaFoldDB" id="A0A8H6RWA2"/>
<feature type="non-terminal residue" evidence="2">
    <location>
        <position position="353"/>
    </location>
</feature>
<evidence type="ECO:0000313" key="2">
    <source>
        <dbReference type="EMBL" id="KAF7198624.1"/>
    </source>
</evidence>
<keyword evidence="3" id="KW-1185">Reference proteome</keyword>
<dbReference type="Gene3D" id="1.20.1280.50">
    <property type="match status" value="1"/>
</dbReference>
<dbReference type="Pfam" id="PF12937">
    <property type="entry name" value="F-box-like"/>
    <property type="match status" value="1"/>
</dbReference>
<feature type="domain" description="F-box" evidence="1">
    <location>
        <begin position="22"/>
        <end position="59"/>
    </location>
</feature>
<evidence type="ECO:0000259" key="1">
    <source>
        <dbReference type="PROSITE" id="PS50181"/>
    </source>
</evidence>
<dbReference type="OrthoDB" id="9981546at2759"/>
<reference evidence="2" key="1">
    <citation type="submission" date="2020-04" db="EMBL/GenBank/DDBJ databases">
        <title>Draft genome resource of the tomato pathogen Pseudocercospora fuligena.</title>
        <authorList>
            <person name="Zaccaron A."/>
        </authorList>
    </citation>
    <scope>NUCLEOTIDE SEQUENCE</scope>
    <source>
        <strain evidence="2">PF001</strain>
    </source>
</reference>